<evidence type="ECO:0000256" key="1">
    <source>
        <dbReference type="ARBA" id="ARBA00022527"/>
    </source>
</evidence>
<sequence>MAQINEKKAFLETACGSPHYVAPEILQGEKYNGAATDVWSCGVILFALLTGSLPFDQPTYSKLIQSIINCRINFQRFTLSELAKDLVLKMLTVDPKKRITISEIKEHPWFLHNIPKGCELPTPKNKLLGYRNKKRWKGKRRKKKMKKKIEQGKQKSKKKKTKKCKDKMKMKRKTDINKEKNKKKKKRNKVKRSSSFSFHRIGKERSYKKSLEYYSKESELKANLHLEEKQIISELNGLIDKTQKEKKLPYHLLFEIILKLDLFNLSLDDKTKKKKPKNLMDDINENQKPQRLSSFNQGKYKCVDGGLDDKKSLISAFKSFTNNLNIPSKKKDKKTQNILNNDNLKKSQNLCPYEKKNIGNQTLSINTIRVKKLNNANNIKILSKDLEILFGNLNLQSIDFNSKIDILVENILKNNIFENLLNRNTLNVLIIFFQNRLYRLGNIKNQIQKILTNLQLKTQKSVNFHPELSLLNKKIQKKINTKLKALLKNIKIKLSKSLECDNNIPIYKFTNNMIGLSSNENVFEVVAQLQSALTINKFDWEYENPSEIIGKFQERKLKIKIQILSCNEIISHLIRKIIHDNKISSCKKYKLEEEYEMRSKIINQLREFDQLNKRKWNILISLKTKSKNLKNFDKHAKNLIKFVNY</sequence>
<evidence type="ECO:0000313" key="9">
    <source>
        <dbReference type="Proteomes" id="UP001150062"/>
    </source>
</evidence>
<dbReference type="SMART" id="SM00220">
    <property type="entry name" value="S_TKc"/>
    <property type="match status" value="1"/>
</dbReference>
<evidence type="ECO:0000313" key="8">
    <source>
        <dbReference type="EMBL" id="KAJ6238920.1"/>
    </source>
</evidence>
<keyword evidence="9" id="KW-1185">Reference proteome</keyword>
<feature type="region of interest" description="Disordered" evidence="6">
    <location>
        <begin position="134"/>
        <end position="199"/>
    </location>
</feature>
<dbReference type="InterPro" id="IPR000719">
    <property type="entry name" value="Prot_kinase_dom"/>
</dbReference>
<gene>
    <name evidence="8" type="ORF">M0813_25503</name>
</gene>
<feature type="compositionally biased region" description="Basic residues" evidence="6">
    <location>
        <begin position="154"/>
        <end position="172"/>
    </location>
</feature>
<dbReference type="InterPro" id="IPR011009">
    <property type="entry name" value="Kinase-like_dom_sf"/>
</dbReference>
<dbReference type="Pfam" id="PF00069">
    <property type="entry name" value="Pkinase"/>
    <property type="match status" value="1"/>
</dbReference>
<dbReference type="EMBL" id="JAOAOG010000231">
    <property type="protein sequence ID" value="KAJ6238920.1"/>
    <property type="molecule type" value="Genomic_DNA"/>
</dbReference>
<feature type="compositionally biased region" description="Basic residues" evidence="6">
    <location>
        <begin position="180"/>
        <end position="192"/>
    </location>
</feature>
<keyword evidence="4" id="KW-0418">Kinase</keyword>
<dbReference type="Gene3D" id="1.10.510.10">
    <property type="entry name" value="Transferase(Phosphotransferase) domain 1"/>
    <property type="match status" value="1"/>
</dbReference>
<organism evidence="8 9">
    <name type="scientific">Anaeramoeba flamelloides</name>
    <dbReference type="NCBI Taxonomy" id="1746091"/>
    <lineage>
        <taxon>Eukaryota</taxon>
        <taxon>Metamonada</taxon>
        <taxon>Anaeramoebidae</taxon>
        <taxon>Anaeramoeba</taxon>
    </lineage>
</organism>
<feature type="domain" description="Protein kinase" evidence="7">
    <location>
        <begin position="1"/>
        <end position="110"/>
    </location>
</feature>
<reference evidence="8" key="1">
    <citation type="submission" date="2022-08" db="EMBL/GenBank/DDBJ databases">
        <title>Novel sulfate-reducing endosymbionts in the free-living metamonad Anaeramoeba.</title>
        <authorList>
            <person name="Jerlstrom-Hultqvist J."/>
            <person name="Cepicka I."/>
            <person name="Gallot-Lavallee L."/>
            <person name="Salas-Leiva D."/>
            <person name="Curtis B.A."/>
            <person name="Zahonova K."/>
            <person name="Pipaliya S."/>
            <person name="Dacks J."/>
            <person name="Roger A.J."/>
        </authorList>
    </citation>
    <scope>NUCLEOTIDE SEQUENCE</scope>
    <source>
        <strain evidence="8">Schooner1</strain>
    </source>
</reference>
<evidence type="ECO:0000256" key="2">
    <source>
        <dbReference type="ARBA" id="ARBA00022679"/>
    </source>
</evidence>
<evidence type="ECO:0000259" key="7">
    <source>
        <dbReference type="PROSITE" id="PS50011"/>
    </source>
</evidence>
<proteinExistence type="predicted"/>
<keyword evidence="3" id="KW-0547">Nucleotide-binding</keyword>
<evidence type="ECO:0000256" key="3">
    <source>
        <dbReference type="ARBA" id="ARBA00022741"/>
    </source>
</evidence>
<name>A0ABQ8Y2T9_9EUKA</name>
<feature type="compositionally biased region" description="Basic residues" evidence="6">
    <location>
        <begin position="134"/>
        <end position="147"/>
    </location>
</feature>
<accession>A0ABQ8Y2T9</accession>
<dbReference type="PROSITE" id="PS50011">
    <property type="entry name" value="PROTEIN_KINASE_DOM"/>
    <property type="match status" value="1"/>
</dbReference>
<keyword evidence="1" id="KW-0723">Serine/threonine-protein kinase</keyword>
<dbReference type="PANTHER" id="PTHR24346:SF82">
    <property type="entry name" value="KP78A-RELATED"/>
    <property type="match status" value="1"/>
</dbReference>
<comment type="caution">
    <text evidence="8">The sequence shown here is derived from an EMBL/GenBank/DDBJ whole genome shotgun (WGS) entry which is preliminary data.</text>
</comment>
<dbReference type="SUPFAM" id="SSF56112">
    <property type="entry name" value="Protein kinase-like (PK-like)"/>
    <property type="match status" value="1"/>
</dbReference>
<evidence type="ECO:0000256" key="4">
    <source>
        <dbReference type="ARBA" id="ARBA00022777"/>
    </source>
</evidence>
<evidence type="ECO:0000256" key="6">
    <source>
        <dbReference type="SAM" id="MobiDB-lite"/>
    </source>
</evidence>
<protein>
    <submittedName>
        <fullName evidence="8">Kp78a-related</fullName>
    </submittedName>
</protein>
<evidence type="ECO:0000256" key="5">
    <source>
        <dbReference type="ARBA" id="ARBA00022840"/>
    </source>
</evidence>
<dbReference type="Proteomes" id="UP001150062">
    <property type="component" value="Unassembled WGS sequence"/>
</dbReference>
<keyword evidence="5" id="KW-0067">ATP-binding</keyword>
<dbReference type="PANTHER" id="PTHR24346">
    <property type="entry name" value="MAP/MICROTUBULE AFFINITY-REGULATING KINASE"/>
    <property type="match status" value="1"/>
</dbReference>
<keyword evidence="2" id="KW-0808">Transferase</keyword>